<comment type="caution">
    <text evidence="2">The sequence shown here is derived from an EMBL/GenBank/DDBJ whole genome shotgun (WGS) entry which is preliminary data.</text>
</comment>
<evidence type="ECO:0000313" key="3">
    <source>
        <dbReference type="Proteomes" id="UP000295344"/>
    </source>
</evidence>
<dbReference type="EMBL" id="SOAM01000003">
    <property type="protein sequence ID" value="TDS76015.1"/>
    <property type="molecule type" value="Genomic_DNA"/>
</dbReference>
<accession>A0A4R7FGX0</accession>
<name>A0A4R7FGX0_9MICO</name>
<reference evidence="2 3" key="1">
    <citation type="submission" date="2019-03" db="EMBL/GenBank/DDBJ databases">
        <title>Genomic Encyclopedia of Archaeal and Bacterial Type Strains, Phase II (KMG-II): from individual species to whole genera.</title>
        <authorList>
            <person name="Goeker M."/>
        </authorList>
    </citation>
    <scope>NUCLEOTIDE SEQUENCE [LARGE SCALE GENOMIC DNA]</scope>
    <source>
        <strain evidence="2 3">DSM 24782</strain>
    </source>
</reference>
<dbReference type="Proteomes" id="UP000295344">
    <property type="component" value="Unassembled WGS sequence"/>
</dbReference>
<keyword evidence="2" id="KW-0808">Transferase</keyword>
<dbReference type="RefSeq" id="WP_133767234.1">
    <property type="nucleotide sequence ID" value="NZ_BAAARP010000001.1"/>
</dbReference>
<organism evidence="2 3">
    <name type="scientific">Amnibacterium kyonggiense</name>
    <dbReference type="NCBI Taxonomy" id="595671"/>
    <lineage>
        <taxon>Bacteria</taxon>
        <taxon>Bacillati</taxon>
        <taxon>Actinomycetota</taxon>
        <taxon>Actinomycetes</taxon>
        <taxon>Micrococcales</taxon>
        <taxon>Microbacteriaceae</taxon>
        <taxon>Amnibacterium</taxon>
    </lineage>
</organism>
<gene>
    <name evidence="2" type="ORF">CLV52_3130</name>
</gene>
<sequence length="193" mass="20900">MTVEVRPATVFDDVAAVIGPKRPNASVCFCLSHRIPAKENQALSGPARGEYVRRLCAEDPAPGVLAYDGDEPVGWAGVAPRSATQFDRSTRIPHIDDLPVWSVWCVRVRPGHRRAGMTGALIEGAVAFAREHGAPAVEAYPVDNGDARVDLTMAFVGLRRWFEAAGFTKAADTTSTLDGFPRVLMRRDLRTGS</sequence>
<dbReference type="OrthoDB" id="3239945at2"/>
<dbReference type="Pfam" id="PF00583">
    <property type="entry name" value="Acetyltransf_1"/>
    <property type="match status" value="1"/>
</dbReference>
<dbReference type="Gene3D" id="3.40.630.30">
    <property type="match status" value="1"/>
</dbReference>
<evidence type="ECO:0000313" key="2">
    <source>
        <dbReference type="EMBL" id="TDS76015.1"/>
    </source>
</evidence>
<dbReference type="SUPFAM" id="SSF55729">
    <property type="entry name" value="Acyl-CoA N-acyltransferases (Nat)"/>
    <property type="match status" value="1"/>
</dbReference>
<evidence type="ECO:0000259" key="1">
    <source>
        <dbReference type="PROSITE" id="PS51186"/>
    </source>
</evidence>
<feature type="domain" description="N-acetyltransferase" evidence="1">
    <location>
        <begin position="3"/>
        <end position="190"/>
    </location>
</feature>
<dbReference type="InterPro" id="IPR000182">
    <property type="entry name" value="GNAT_dom"/>
</dbReference>
<dbReference type="InterPro" id="IPR016181">
    <property type="entry name" value="Acyl_CoA_acyltransferase"/>
</dbReference>
<dbReference type="PROSITE" id="PS51186">
    <property type="entry name" value="GNAT"/>
    <property type="match status" value="1"/>
</dbReference>
<dbReference type="GO" id="GO:0016747">
    <property type="term" value="F:acyltransferase activity, transferring groups other than amino-acyl groups"/>
    <property type="evidence" value="ECO:0007669"/>
    <property type="project" value="InterPro"/>
</dbReference>
<protein>
    <submittedName>
        <fullName evidence="2">Acetyltransferase (GNAT) family protein</fullName>
    </submittedName>
</protein>
<keyword evidence="3" id="KW-1185">Reference proteome</keyword>
<dbReference type="AlphaFoldDB" id="A0A4R7FGX0"/>
<proteinExistence type="predicted"/>
<dbReference type="CDD" id="cd04301">
    <property type="entry name" value="NAT_SF"/>
    <property type="match status" value="1"/>
</dbReference>